<reference evidence="2" key="1">
    <citation type="submission" date="2016-06" db="EMBL/GenBank/DDBJ databases">
        <authorList>
            <person name="Varghese N."/>
            <person name="Submissions Spin"/>
        </authorList>
    </citation>
    <scope>NUCLEOTIDE SEQUENCE [LARGE SCALE GENOMIC DNA]</scope>
    <source>
        <strain evidence="2">DSM 44830</strain>
    </source>
</reference>
<protein>
    <recommendedName>
        <fullName evidence="3">Aminoglycoside phosphotransferase</fullName>
    </recommendedName>
</protein>
<dbReference type="AlphaFoldDB" id="A0A1C4WJM9"/>
<dbReference type="RefSeq" id="WP_091605588.1">
    <property type="nucleotide sequence ID" value="NZ_FMCX01000002.1"/>
</dbReference>
<evidence type="ECO:0000313" key="1">
    <source>
        <dbReference type="EMBL" id="SCE96496.1"/>
    </source>
</evidence>
<name>A0A1C4WJM9_9ACTN</name>
<accession>A0A1C4WJM9</accession>
<gene>
    <name evidence="1" type="ORF">GA0070564_102323</name>
</gene>
<dbReference type="Gene3D" id="3.30.200.20">
    <property type="entry name" value="Phosphorylase Kinase, domain 1"/>
    <property type="match status" value="1"/>
</dbReference>
<keyword evidence="2" id="KW-1185">Reference proteome</keyword>
<dbReference type="InterPro" id="IPR011009">
    <property type="entry name" value="Kinase-like_dom_sf"/>
</dbReference>
<dbReference type="SUPFAM" id="SSF56112">
    <property type="entry name" value="Protein kinase-like (PK-like)"/>
    <property type="match status" value="1"/>
</dbReference>
<sequence>MLDRPEGLDDADLAAALTAGWGWRADALTYRPVGFGAYHWTVTDHDGRCWFVTVDDLTVDPEPADAVHAALTRALRTAVALRRDAGLEFVVAPQPTAAGQPAHRLDARYAVSVFPVVDGAAGRFGPHRPQDVPEVLELLVRLHAATPMVAGIAQRAELE</sequence>
<evidence type="ECO:0008006" key="3">
    <source>
        <dbReference type="Google" id="ProtNLM"/>
    </source>
</evidence>
<dbReference type="OrthoDB" id="115252at2"/>
<proteinExistence type="predicted"/>
<organism evidence="1 2">
    <name type="scientific">Micromonospora mirobrigensis</name>
    <dbReference type="NCBI Taxonomy" id="262898"/>
    <lineage>
        <taxon>Bacteria</taxon>
        <taxon>Bacillati</taxon>
        <taxon>Actinomycetota</taxon>
        <taxon>Actinomycetes</taxon>
        <taxon>Micromonosporales</taxon>
        <taxon>Micromonosporaceae</taxon>
        <taxon>Micromonospora</taxon>
    </lineage>
</organism>
<dbReference type="Proteomes" id="UP000199504">
    <property type="component" value="Unassembled WGS sequence"/>
</dbReference>
<evidence type="ECO:0000313" key="2">
    <source>
        <dbReference type="Proteomes" id="UP000199504"/>
    </source>
</evidence>
<dbReference type="STRING" id="262898.GA0070564_102323"/>
<dbReference type="EMBL" id="FMCX01000002">
    <property type="protein sequence ID" value="SCE96496.1"/>
    <property type="molecule type" value="Genomic_DNA"/>
</dbReference>